<evidence type="ECO:0000313" key="2">
    <source>
        <dbReference type="EMBL" id="AUX79328.1"/>
    </source>
</evidence>
<accession>A0A2L0HCU6</accession>
<keyword evidence="1" id="KW-0175">Coiled coil</keyword>
<proteinExistence type="predicted"/>
<organism evidence="2 3">
    <name type="scientific">Rhizobium fredii</name>
    <name type="common">Sinorhizobium fredii</name>
    <dbReference type="NCBI Taxonomy" id="380"/>
    <lineage>
        <taxon>Bacteria</taxon>
        <taxon>Pseudomonadati</taxon>
        <taxon>Pseudomonadota</taxon>
        <taxon>Alphaproteobacteria</taxon>
        <taxon>Hyphomicrobiales</taxon>
        <taxon>Rhizobiaceae</taxon>
        <taxon>Sinorhizobium/Ensifer group</taxon>
        <taxon>Sinorhizobium</taxon>
    </lineage>
</organism>
<gene>
    <name evidence="2" type="ORF">NXT3_PC00151</name>
</gene>
<keyword evidence="2" id="KW-0614">Plasmid</keyword>
<feature type="coiled-coil region" evidence="1">
    <location>
        <begin position="3"/>
        <end position="30"/>
    </location>
</feature>
<dbReference type="EMBL" id="CP024310">
    <property type="protein sequence ID" value="AUX79328.1"/>
    <property type="molecule type" value="Genomic_DNA"/>
</dbReference>
<protein>
    <submittedName>
        <fullName evidence="2">Uncharacterized protein</fullName>
    </submittedName>
</protein>
<sequence>MTTMTMEQNIEELRRELGQATDAAERRQIEAELQLAQGELIIALAELDGELDPEPPF</sequence>
<geneLocation type="plasmid" evidence="3">
    <name>psfrenxt3c</name>
</geneLocation>
<evidence type="ECO:0000256" key="1">
    <source>
        <dbReference type="SAM" id="Coils"/>
    </source>
</evidence>
<dbReference type="AlphaFoldDB" id="A0A2L0HCU6"/>
<name>A0A2L0HCU6_RHIFR</name>
<dbReference type="Proteomes" id="UP000239340">
    <property type="component" value="Plasmid pSfreNXT3c"/>
</dbReference>
<reference evidence="2 3" key="1">
    <citation type="submission" date="2017-10" db="EMBL/GenBank/DDBJ databases">
        <title>Analysis of the genome sequences of Rhizobium populations associated to common bean (phaseolus vulgaris).</title>
        <authorList>
            <person name="Bustos P."/>
            <person name="Santamaria R.I."/>
            <person name="Miranda-Sanchez F."/>
            <person name="Perez-Carrascal O."/>
            <person name="Juarez S."/>
            <person name="Lozano L."/>
            <person name="Martinez-Flores I."/>
            <person name="Vinuesa P."/>
            <person name="Martinez-Romero E."/>
            <person name="Cevallos M.A."/>
            <person name="Romero D."/>
            <person name="Davila G."/>
            <person name="Gonzalez V."/>
        </authorList>
    </citation>
    <scope>NUCLEOTIDE SEQUENCE [LARGE SCALE GENOMIC DNA]</scope>
    <source>
        <strain evidence="2 3">NXT3</strain>
        <plasmid evidence="3">Plasmid psfrenxt3c</plasmid>
    </source>
</reference>
<evidence type="ECO:0000313" key="3">
    <source>
        <dbReference type="Proteomes" id="UP000239340"/>
    </source>
</evidence>